<keyword evidence="2" id="KW-1185">Reference proteome</keyword>
<comment type="caution">
    <text evidence="1">The sequence shown here is derived from an EMBL/GenBank/DDBJ whole genome shotgun (WGS) entry which is preliminary data.</text>
</comment>
<evidence type="ECO:0000313" key="1">
    <source>
        <dbReference type="EMBL" id="MBR7782594.1"/>
    </source>
</evidence>
<accession>A0A941DM74</accession>
<organism evidence="1 2">
    <name type="scientific">Undibacterium luofuense</name>
    <dbReference type="NCBI Taxonomy" id="2828733"/>
    <lineage>
        <taxon>Bacteria</taxon>
        <taxon>Pseudomonadati</taxon>
        <taxon>Pseudomonadota</taxon>
        <taxon>Betaproteobacteria</taxon>
        <taxon>Burkholderiales</taxon>
        <taxon>Oxalobacteraceae</taxon>
        <taxon>Undibacterium</taxon>
    </lineage>
</organism>
<gene>
    <name evidence="1" type="ORF">KDM89_10590</name>
</gene>
<protein>
    <submittedName>
        <fullName evidence="1">Uncharacterized protein</fullName>
    </submittedName>
</protein>
<dbReference type="RefSeq" id="WP_212687910.1">
    <property type="nucleotide sequence ID" value="NZ_JAGSPN010000007.1"/>
</dbReference>
<dbReference type="EMBL" id="JAGSPN010000007">
    <property type="protein sequence ID" value="MBR7782594.1"/>
    <property type="molecule type" value="Genomic_DNA"/>
</dbReference>
<name>A0A941DM74_9BURK</name>
<reference evidence="1" key="1">
    <citation type="submission" date="2021-04" db="EMBL/GenBank/DDBJ databases">
        <title>novel species isolated from subtropical streams in China.</title>
        <authorList>
            <person name="Lu H."/>
        </authorList>
    </citation>
    <scope>NUCLEOTIDE SEQUENCE</scope>
    <source>
        <strain evidence="1">LFS511W</strain>
    </source>
</reference>
<evidence type="ECO:0000313" key="2">
    <source>
        <dbReference type="Proteomes" id="UP000680067"/>
    </source>
</evidence>
<proteinExistence type="predicted"/>
<dbReference type="Proteomes" id="UP000680067">
    <property type="component" value="Unassembled WGS sequence"/>
</dbReference>
<dbReference type="AlphaFoldDB" id="A0A941DM74"/>
<sequence>MKSEKSAKNCLSLTKTLPDLNSLANDLRTQVPNILDNIALPDTVIASSLKLPPSAIQQAQELSEKWAELGNTMEQLKQSFQLPLAVNALSSSLGLTNVISNHSSKFSDVILPKLKLNLPTFDIDWDAINARDERALRFAAQHNWFIQPETSCTFAAEIDKCDGDPALLDQMFSAMIRSFKSEIMERLTCSHTAHAPLIAEMSKLHDEQRYLAAIPLALIAAEGIAHKVTEKSIFNIKQNRPEIAKWLDDQDISKLTKAFLVSLTEQHPMSKPRPGKLSRHRVLHGTDPDYGCELFSLQAISLLGFVGWAFAPDGLLKSKSQESFVKETLT</sequence>